<evidence type="ECO:0000256" key="3">
    <source>
        <dbReference type="ARBA" id="ARBA00022553"/>
    </source>
</evidence>
<dbReference type="InterPro" id="IPR004358">
    <property type="entry name" value="Sig_transdc_His_kin-like_C"/>
</dbReference>
<dbReference type="InterPro" id="IPR036097">
    <property type="entry name" value="HisK_dim/P_sf"/>
</dbReference>
<dbReference type="GO" id="GO:0005524">
    <property type="term" value="F:ATP binding"/>
    <property type="evidence" value="ECO:0007669"/>
    <property type="project" value="UniProtKB-KW"/>
</dbReference>
<feature type="coiled-coil region" evidence="4">
    <location>
        <begin position="400"/>
        <end position="445"/>
    </location>
</feature>
<dbReference type="Proteomes" id="UP001597510">
    <property type="component" value="Unassembled WGS sequence"/>
</dbReference>
<gene>
    <name evidence="7" type="ORF">ACFSR2_20185</name>
</gene>
<keyword evidence="8" id="KW-1185">Reference proteome</keyword>
<dbReference type="InterPro" id="IPR003661">
    <property type="entry name" value="HisK_dim/P_dom"/>
</dbReference>
<reference evidence="8" key="1">
    <citation type="journal article" date="2019" name="Int. J. Syst. Evol. Microbiol.">
        <title>The Global Catalogue of Microorganisms (GCM) 10K type strain sequencing project: providing services to taxonomists for standard genome sequencing and annotation.</title>
        <authorList>
            <consortium name="The Broad Institute Genomics Platform"/>
            <consortium name="The Broad Institute Genome Sequencing Center for Infectious Disease"/>
            <person name="Wu L."/>
            <person name="Ma J."/>
        </authorList>
    </citation>
    <scope>NUCLEOTIDE SEQUENCE [LARGE SCALE GENOMIC DNA]</scope>
    <source>
        <strain evidence="8">KCTC 52344</strain>
    </source>
</reference>
<keyword evidence="7" id="KW-0547">Nucleotide-binding</keyword>
<proteinExistence type="predicted"/>
<feature type="coiled-coil region" evidence="4">
    <location>
        <begin position="494"/>
        <end position="525"/>
    </location>
</feature>
<dbReference type="PROSITE" id="PS50109">
    <property type="entry name" value="HIS_KIN"/>
    <property type="match status" value="1"/>
</dbReference>
<evidence type="ECO:0000259" key="6">
    <source>
        <dbReference type="PROSITE" id="PS50109"/>
    </source>
</evidence>
<dbReference type="Gene3D" id="1.10.287.130">
    <property type="match status" value="1"/>
</dbReference>
<dbReference type="SUPFAM" id="SSF49785">
    <property type="entry name" value="Galactose-binding domain-like"/>
    <property type="match status" value="1"/>
</dbReference>
<name>A0ABW5JAX3_9BACT</name>
<dbReference type="SUPFAM" id="SSF47384">
    <property type="entry name" value="Homodimeric domain of signal transducing histidine kinase"/>
    <property type="match status" value="1"/>
</dbReference>
<evidence type="ECO:0000256" key="1">
    <source>
        <dbReference type="ARBA" id="ARBA00000085"/>
    </source>
</evidence>
<keyword evidence="5" id="KW-0812">Transmembrane</keyword>
<dbReference type="Pfam" id="PF02518">
    <property type="entry name" value="HATPase_c"/>
    <property type="match status" value="1"/>
</dbReference>
<feature type="transmembrane region" description="Helical" evidence="5">
    <location>
        <begin position="195"/>
        <end position="215"/>
    </location>
</feature>
<dbReference type="InterPro" id="IPR003594">
    <property type="entry name" value="HATPase_dom"/>
</dbReference>
<feature type="domain" description="Histidine kinase" evidence="6">
    <location>
        <begin position="482"/>
        <end position="718"/>
    </location>
</feature>
<feature type="transmembrane region" description="Helical" evidence="5">
    <location>
        <begin position="254"/>
        <end position="275"/>
    </location>
</feature>
<protein>
    <recommendedName>
        <fullName evidence="2">histidine kinase</fullName>
        <ecNumber evidence="2">2.7.13.3</ecNumber>
    </recommendedName>
</protein>
<organism evidence="7 8">
    <name type="scientific">Emticicia soli</name>
    <dbReference type="NCBI Taxonomy" id="2027878"/>
    <lineage>
        <taxon>Bacteria</taxon>
        <taxon>Pseudomonadati</taxon>
        <taxon>Bacteroidota</taxon>
        <taxon>Cytophagia</taxon>
        <taxon>Cytophagales</taxon>
        <taxon>Leadbetterellaceae</taxon>
        <taxon>Emticicia</taxon>
    </lineage>
</organism>
<dbReference type="SMART" id="SM00388">
    <property type="entry name" value="HisKA"/>
    <property type="match status" value="1"/>
</dbReference>
<dbReference type="EMBL" id="JBHULC010000027">
    <property type="protein sequence ID" value="MFD2523229.1"/>
    <property type="molecule type" value="Genomic_DNA"/>
</dbReference>
<dbReference type="RefSeq" id="WP_340239209.1">
    <property type="nucleotide sequence ID" value="NZ_JBBEWC010000012.1"/>
</dbReference>
<comment type="caution">
    <text evidence="7">The sequence shown here is derived from an EMBL/GenBank/DDBJ whole genome shotgun (WGS) entry which is preliminary data.</text>
</comment>
<feature type="transmembrane region" description="Helical" evidence="5">
    <location>
        <begin position="375"/>
        <end position="400"/>
    </location>
</feature>
<dbReference type="Gene3D" id="2.60.120.260">
    <property type="entry name" value="Galactose-binding domain-like"/>
    <property type="match status" value="1"/>
</dbReference>
<dbReference type="CDD" id="cd00082">
    <property type="entry name" value="HisKA"/>
    <property type="match status" value="1"/>
</dbReference>
<sequence length="718" mass="80637">MKHFLVVFILLLSFQVQGQKKFSPLDSIPVYGYNLSNHWKWKTGDNLLWAKPDFDDSQWERMDISESIEEFPKLREAEIAWFRRPIQVTEALVNQTLSISVRQMGASEIYLDGKLVYKLGVVSKKAEVEKTLSEVDALPIVLADTNKHILAVRYSFSKSNFYYPGTNSSVFTLKIHDARTIGQFLEEQTNRSAGFLYFFTGIFLLFAILHFSFYASNRTRKVSLSLGINMLVLTLAFFLRSIESYQYNTSTREIFGLLSIIATYVGIFLINVSLYKYLNQKFGVIFYILAFLVLGGLLSYIFNWNLPYALDSWPAFLLLFVDFIRVSILADRRRDANAKVPIYSLIVVAACAAAGIIIIMIGGSVGTFNGGSSSIILSVGVLVIIIMFFSIPIGLSLSLVREYTRTHQALSKKLAEVEKLSAENLRHEQEKQQLLAAQNEILERQVSERTAELAQSLEDLKATQTQLIQSEKLASLGELTAGIAHEIQNPLNFVNNFSELSRELIEELQEERSKDKADRDEGLEEELLGDISQNLEKINHHGKRASSIVKGMLEHSRASSGKKEPTDINALADEYLRLAYHGIRAKDKSFNADFKTELEPNLPKVPVITQDFGRVLLNIINNAFYAIKDKTGKGQVIVKTSKIDDEIEIRISDNGTGIPEHVKAKIFQPFFTTKPTGQGTGLGLSLAYDIVSKGHGGSLEVETKEGEGTTFIIKLPYL</sequence>
<comment type="catalytic activity">
    <reaction evidence="1">
        <text>ATP + protein L-histidine = ADP + protein N-phospho-L-histidine.</text>
        <dbReference type="EC" id="2.7.13.3"/>
    </reaction>
</comment>
<accession>A0ABW5JAX3</accession>
<dbReference type="PANTHER" id="PTHR43065:SF42">
    <property type="entry name" value="TWO-COMPONENT SENSOR PPRA"/>
    <property type="match status" value="1"/>
</dbReference>
<dbReference type="Gene3D" id="3.30.565.10">
    <property type="entry name" value="Histidine kinase-like ATPase, C-terminal domain"/>
    <property type="match status" value="1"/>
</dbReference>
<evidence type="ECO:0000256" key="5">
    <source>
        <dbReference type="SAM" id="Phobius"/>
    </source>
</evidence>
<dbReference type="InterPro" id="IPR008979">
    <property type="entry name" value="Galactose-bd-like_sf"/>
</dbReference>
<keyword evidence="4" id="KW-0175">Coiled coil</keyword>
<feature type="transmembrane region" description="Helical" evidence="5">
    <location>
        <begin position="342"/>
        <end position="363"/>
    </location>
</feature>
<dbReference type="SUPFAM" id="SSF55874">
    <property type="entry name" value="ATPase domain of HSP90 chaperone/DNA topoisomerase II/histidine kinase"/>
    <property type="match status" value="1"/>
</dbReference>
<dbReference type="PRINTS" id="PR00344">
    <property type="entry name" value="BCTRLSENSOR"/>
</dbReference>
<dbReference type="InterPro" id="IPR005467">
    <property type="entry name" value="His_kinase_dom"/>
</dbReference>
<keyword evidence="3" id="KW-0597">Phosphoprotein</keyword>
<evidence type="ECO:0000256" key="2">
    <source>
        <dbReference type="ARBA" id="ARBA00012438"/>
    </source>
</evidence>
<evidence type="ECO:0000313" key="7">
    <source>
        <dbReference type="EMBL" id="MFD2523229.1"/>
    </source>
</evidence>
<dbReference type="SMART" id="SM00387">
    <property type="entry name" value="HATPase_c"/>
    <property type="match status" value="1"/>
</dbReference>
<dbReference type="InterPro" id="IPR036890">
    <property type="entry name" value="HATPase_C_sf"/>
</dbReference>
<feature type="transmembrane region" description="Helical" evidence="5">
    <location>
        <begin position="222"/>
        <end position="242"/>
    </location>
</feature>
<evidence type="ECO:0000313" key="8">
    <source>
        <dbReference type="Proteomes" id="UP001597510"/>
    </source>
</evidence>
<keyword evidence="7" id="KW-0067">ATP-binding</keyword>
<dbReference type="EC" id="2.7.13.3" evidence="2"/>
<dbReference type="PANTHER" id="PTHR43065">
    <property type="entry name" value="SENSOR HISTIDINE KINASE"/>
    <property type="match status" value="1"/>
</dbReference>
<dbReference type="Pfam" id="PF00512">
    <property type="entry name" value="HisKA"/>
    <property type="match status" value="1"/>
</dbReference>
<keyword evidence="5" id="KW-1133">Transmembrane helix</keyword>
<feature type="transmembrane region" description="Helical" evidence="5">
    <location>
        <begin position="313"/>
        <end position="330"/>
    </location>
</feature>
<evidence type="ECO:0000256" key="4">
    <source>
        <dbReference type="SAM" id="Coils"/>
    </source>
</evidence>
<keyword evidence="5" id="KW-0472">Membrane</keyword>
<feature type="transmembrane region" description="Helical" evidence="5">
    <location>
        <begin position="282"/>
        <end position="301"/>
    </location>
</feature>